<gene>
    <name evidence="3" type="ORF">PN451_10635</name>
</gene>
<evidence type="ECO:0000313" key="3">
    <source>
        <dbReference type="EMBL" id="MDB9536278.1"/>
    </source>
</evidence>
<dbReference type="PANTHER" id="PTHR12526:SF636">
    <property type="entry name" value="BLL3647 PROTEIN"/>
    <property type="match status" value="1"/>
</dbReference>
<dbReference type="CDD" id="cd03808">
    <property type="entry name" value="GT4_CapM-like"/>
    <property type="match status" value="1"/>
</dbReference>
<dbReference type="PANTHER" id="PTHR12526">
    <property type="entry name" value="GLYCOSYLTRANSFERASE"/>
    <property type="match status" value="1"/>
</dbReference>
<proteinExistence type="predicted"/>
<feature type="domain" description="Glycosyltransferase subfamily 4-like N-terminal" evidence="2">
    <location>
        <begin position="5"/>
        <end position="146"/>
    </location>
</feature>
<dbReference type="SUPFAM" id="SSF53756">
    <property type="entry name" value="UDP-Glycosyltransferase/glycogen phosphorylase"/>
    <property type="match status" value="1"/>
</dbReference>
<evidence type="ECO:0000313" key="4">
    <source>
        <dbReference type="Proteomes" id="UP001211249"/>
    </source>
</evidence>
<reference evidence="3 4" key="1">
    <citation type="submission" date="2023-01" db="EMBL/GenBank/DDBJ databases">
        <title>Genomes from the Australian National Cyanobacteria Reference Collection.</title>
        <authorList>
            <person name="Willis A."/>
            <person name="Lee E.M.F."/>
        </authorList>
    </citation>
    <scope>NUCLEOTIDE SEQUENCE [LARGE SCALE GENOMIC DNA]</scope>
    <source>
        <strain evidence="3 4">CS-1226</strain>
    </source>
</reference>
<dbReference type="Proteomes" id="UP001211249">
    <property type="component" value="Unassembled WGS sequence"/>
</dbReference>
<dbReference type="InterPro" id="IPR028098">
    <property type="entry name" value="Glyco_trans_4-like_N"/>
</dbReference>
<accession>A0ABT5AHQ1</accession>
<dbReference type="Pfam" id="PF00534">
    <property type="entry name" value="Glycos_transf_1"/>
    <property type="match status" value="1"/>
</dbReference>
<protein>
    <submittedName>
        <fullName evidence="3">Glycosyltransferase family 4 protein</fullName>
    </submittedName>
</protein>
<dbReference type="RefSeq" id="WP_271796104.1">
    <property type="nucleotide sequence ID" value="NZ_JAQMUC010000060.1"/>
</dbReference>
<name>A0ABT5AHQ1_9CYAN</name>
<dbReference type="Gene3D" id="3.40.50.2000">
    <property type="entry name" value="Glycogen Phosphorylase B"/>
    <property type="match status" value="2"/>
</dbReference>
<comment type="caution">
    <text evidence="3">The sequence shown here is derived from an EMBL/GenBank/DDBJ whole genome shotgun (WGS) entry which is preliminary data.</text>
</comment>
<organism evidence="3 4">
    <name type="scientific">Dolichospermum planctonicum CS-1226</name>
    <dbReference type="NCBI Taxonomy" id="3021751"/>
    <lineage>
        <taxon>Bacteria</taxon>
        <taxon>Bacillati</taxon>
        <taxon>Cyanobacteriota</taxon>
        <taxon>Cyanophyceae</taxon>
        <taxon>Nostocales</taxon>
        <taxon>Aphanizomenonaceae</taxon>
        <taxon>Dolichospermum</taxon>
        <taxon>Dolichospermum planctonicum</taxon>
    </lineage>
</organism>
<sequence>MKILHICAISGTAKGLLLPQIKYLLSQKLEVDVACSPGKEVEELQKHRITVHPVEIDRKISLFSNLRSIYHLTRIILENQYDLVHVHTPIASVLGRIAAKIAGVKRIVYTSHGLPFHDLSTPAQYRFYFIVEKLTALITDLILSQNYEDISTAKKLGLCSPEKLGYLGNGIDIDRFHRDRLNPIDQEKLRQSLGIPETANLIIGTIGRLTRKKGSGYLIEATAKLVHQFPNLHVLVIGGQLSSDPEPFQRELLEKIHSLGLEKYVTLTGNRQDIPEILGLLDVFTLPTFTHEGLPRSILEAMAMSLPVVATDIRGCRESVLHEETGLIVPPQDSDKLAEALGIMLSNSELRKAFGSSGRQRVEGQYNEEFVFERLTKYYRALGIN</sequence>
<evidence type="ECO:0000259" key="1">
    <source>
        <dbReference type="Pfam" id="PF00534"/>
    </source>
</evidence>
<keyword evidence="4" id="KW-1185">Reference proteome</keyword>
<dbReference type="Pfam" id="PF13477">
    <property type="entry name" value="Glyco_trans_4_2"/>
    <property type="match status" value="1"/>
</dbReference>
<dbReference type="InterPro" id="IPR001296">
    <property type="entry name" value="Glyco_trans_1"/>
</dbReference>
<dbReference type="EMBL" id="JAQMUC010000060">
    <property type="protein sequence ID" value="MDB9536278.1"/>
    <property type="molecule type" value="Genomic_DNA"/>
</dbReference>
<feature type="domain" description="Glycosyl transferase family 1" evidence="1">
    <location>
        <begin position="185"/>
        <end position="361"/>
    </location>
</feature>
<evidence type="ECO:0000259" key="2">
    <source>
        <dbReference type="Pfam" id="PF13477"/>
    </source>
</evidence>